<evidence type="ECO:0000256" key="3">
    <source>
        <dbReference type="ARBA" id="ARBA00022692"/>
    </source>
</evidence>
<feature type="domain" description="Cardiolipin synthase N-terminal" evidence="7">
    <location>
        <begin position="21"/>
        <end position="63"/>
    </location>
</feature>
<evidence type="ECO:0000256" key="2">
    <source>
        <dbReference type="ARBA" id="ARBA00022475"/>
    </source>
</evidence>
<keyword evidence="9" id="KW-1185">Reference proteome</keyword>
<evidence type="ECO:0000256" key="4">
    <source>
        <dbReference type="ARBA" id="ARBA00022989"/>
    </source>
</evidence>
<organism evidence="8 9">
    <name type="scientific">Mesobacillus campisalis</name>
    <dbReference type="NCBI Taxonomy" id="1408103"/>
    <lineage>
        <taxon>Bacteria</taxon>
        <taxon>Bacillati</taxon>
        <taxon>Bacillota</taxon>
        <taxon>Bacilli</taxon>
        <taxon>Bacillales</taxon>
        <taxon>Bacillaceae</taxon>
        <taxon>Mesobacillus</taxon>
    </lineage>
</organism>
<name>A0A0M2SY39_9BACI</name>
<dbReference type="AlphaFoldDB" id="A0A0M2SY39"/>
<dbReference type="InterPro" id="IPR027379">
    <property type="entry name" value="CLS_N"/>
</dbReference>
<dbReference type="Pfam" id="PF13396">
    <property type="entry name" value="PLDc_N"/>
    <property type="match status" value="1"/>
</dbReference>
<feature type="transmembrane region" description="Helical" evidence="6">
    <location>
        <begin position="6"/>
        <end position="31"/>
    </location>
</feature>
<sequence length="66" mass="7166">MDILSGVNWALIAPLIVLQAILMVAALASCLKQEETNGPKGMWILVIIFVNIIGPVLYFVIGRRSA</sequence>
<evidence type="ECO:0000259" key="7">
    <source>
        <dbReference type="Pfam" id="PF13396"/>
    </source>
</evidence>
<reference evidence="8 9" key="1">
    <citation type="submission" date="2015-04" db="EMBL/GenBank/DDBJ databases">
        <title>Taxonomic description and genome sequence of Bacillus campisalis sp. nov., a novel member of the genus Bacillus isolated from solar saltern.</title>
        <authorList>
            <person name="Mathan Kumar R."/>
            <person name="Kaur G."/>
            <person name="Kumar A."/>
            <person name="Singh N.K."/>
            <person name="Kaur N."/>
            <person name="Kumar N."/>
            <person name="Mayilraj S."/>
        </authorList>
    </citation>
    <scope>NUCLEOTIDE SEQUENCE [LARGE SCALE GENOMIC DNA]</scope>
    <source>
        <strain evidence="8 9">SA2-6</strain>
    </source>
</reference>
<proteinExistence type="predicted"/>
<evidence type="ECO:0000313" key="9">
    <source>
        <dbReference type="Proteomes" id="UP000034166"/>
    </source>
</evidence>
<dbReference type="Proteomes" id="UP000034166">
    <property type="component" value="Unassembled WGS sequence"/>
</dbReference>
<feature type="transmembrane region" description="Helical" evidence="6">
    <location>
        <begin position="43"/>
        <end position="61"/>
    </location>
</feature>
<keyword evidence="3 6" id="KW-0812">Transmembrane</keyword>
<evidence type="ECO:0000256" key="5">
    <source>
        <dbReference type="ARBA" id="ARBA00023136"/>
    </source>
</evidence>
<dbReference type="RefSeq" id="WP_046523313.1">
    <property type="nucleotide sequence ID" value="NZ_LAYY01000007.1"/>
</dbReference>
<keyword evidence="2" id="KW-1003">Cell membrane</keyword>
<evidence type="ECO:0000256" key="6">
    <source>
        <dbReference type="SAM" id="Phobius"/>
    </source>
</evidence>
<accession>A0A0M2SY39</accession>
<dbReference type="EMBL" id="LAYY01000007">
    <property type="protein sequence ID" value="KKK38621.1"/>
    <property type="molecule type" value="Genomic_DNA"/>
</dbReference>
<dbReference type="PATRIC" id="fig|1408103.3.peg.1918"/>
<comment type="subcellular location">
    <subcellularLocation>
        <location evidence="1">Cell membrane</location>
        <topology evidence="1">Multi-pass membrane protein</topology>
    </subcellularLocation>
</comment>
<dbReference type="GO" id="GO:0005886">
    <property type="term" value="C:plasma membrane"/>
    <property type="evidence" value="ECO:0007669"/>
    <property type="project" value="UniProtKB-SubCell"/>
</dbReference>
<evidence type="ECO:0000313" key="8">
    <source>
        <dbReference type="EMBL" id="KKK38621.1"/>
    </source>
</evidence>
<keyword evidence="5 6" id="KW-0472">Membrane</keyword>
<evidence type="ECO:0000256" key="1">
    <source>
        <dbReference type="ARBA" id="ARBA00004651"/>
    </source>
</evidence>
<gene>
    <name evidence="8" type="ORF">WQ57_08510</name>
</gene>
<protein>
    <submittedName>
        <fullName evidence="8">Negative regulatory protein YxlE</fullName>
    </submittedName>
</protein>
<keyword evidence="4 6" id="KW-1133">Transmembrane helix</keyword>
<comment type="caution">
    <text evidence="8">The sequence shown here is derived from an EMBL/GenBank/DDBJ whole genome shotgun (WGS) entry which is preliminary data.</text>
</comment>